<dbReference type="SUPFAM" id="SSF51735">
    <property type="entry name" value="NAD(P)-binding Rossmann-fold domains"/>
    <property type="match status" value="1"/>
</dbReference>
<dbReference type="InterPro" id="IPR036291">
    <property type="entry name" value="NAD(P)-bd_dom_sf"/>
</dbReference>
<dbReference type="RefSeq" id="WP_248906876.1">
    <property type="nucleotide sequence ID" value="NZ_CP109979.1"/>
</dbReference>
<dbReference type="InterPro" id="IPR000683">
    <property type="entry name" value="Gfo/Idh/MocA-like_OxRdtase_N"/>
</dbReference>
<dbReference type="Proteomes" id="UP001596417">
    <property type="component" value="Unassembled WGS sequence"/>
</dbReference>
<keyword evidence="4" id="KW-1185">Reference proteome</keyword>
<dbReference type="InterPro" id="IPR051450">
    <property type="entry name" value="Gfo/Idh/MocA_Oxidoreductases"/>
</dbReference>
<dbReference type="GeneID" id="76199804"/>
<gene>
    <name evidence="3" type="ORF">ACFQL7_10365</name>
</gene>
<dbReference type="Pfam" id="PF22725">
    <property type="entry name" value="GFO_IDH_MocA_C3"/>
    <property type="match status" value="1"/>
</dbReference>
<reference evidence="3 4" key="1">
    <citation type="journal article" date="2019" name="Int. J. Syst. Evol. Microbiol.">
        <title>The Global Catalogue of Microorganisms (GCM) 10K type strain sequencing project: providing services to taxonomists for standard genome sequencing and annotation.</title>
        <authorList>
            <consortium name="The Broad Institute Genomics Platform"/>
            <consortium name="The Broad Institute Genome Sequencing Center for Infectious Disease"/>
            <person name="Wu L."/>
            <person name="Ma J."/>
        </authorList>
    </citation>
    <scope>NUCLEOTIDE SEQUENCE [LARGE SCALE GENOMIC DNA]</scope>
    <source>
        <strain evidence="3 4">RDMS1</strain>
    </source>
</reference>
<evidence type="ECO:0000259" key="2">
    <source>
        <dbReference type="Pfam" id="PF22725"/>
    </source>
</evidence>
<dbReference type="Pfam" id="PF01408">
    <property type="entry name" value="GFO_IDH_MocA"/>
    <property type="match status" value="1"/>
</dbReference>
<name>A0ABD5YQM2_9EURY</name>
<dbReference type="EMBL" id="JBHTAX010000001">
    <property type="protein sequence ID" value="MFC7190217.1"/>
    <property type="molecule type" value="Genomic_DNA"/>
</dbReference>
<feature type="domain" description="Gfo/Idh/MocA-like oxidoreductase N-terminal" evidence="1">
    <location>
        <begin position="6"/>
        <end position="121"/>
    </location>
</feature>
<evidence type="ECO:0000313" key="4">
    <source>
        <dbReference type="Proteomes" id="UP001596417"/>
    </source>
</evidence>
<protein>
    <submittedName>
        <fullName evidence="3">Gfo/Idh/MocA family oxidoreductase</fullName>
    </submittedName>
</protein>
<dbReference type="Gene3D" id="3.40.50.720">
    <property type="entry name" value="NAD(P)-binding Rossmann-like Domain"/>
    <property type="match status" value="1"/>
</dbReference>
<dbReference type="PANTHER" id="PTHR43377">
    <property type="entry name" value="BILIVERDIN REDUCTASE A"/>
    <property type="match status" value="1"/>
</dbReference>
<accession>A0ABD5YQM2</accession>
<evidence type="ECO:0000259" key="1">
    <source>
        <dbReference type="Pfam" id="PF01408"/>
    </source>
</evidence>
<dbReference type="PANTHER" id="PTHR43377:SF1">
    <property type="entry name" value="BILIVERDIN REDUCTASE A"/>
    <property type="match status" value="1"/>
</dbReference>
<organism evidence="3 4">
    <name type="scientific">Halocatena marina</name>
    <dbReference type="NCBI Taxonomy" id="2934937"/>
    <lineage>
        <taxon>Archaea</taxon>
        <taxon>Methanobacteriati</taxon>
        <taxon>Methanobacteriota</taxon>
        <taxon>Stenosarchaea group</taxon>
        <taxon>Halobacteria</taxon>
        <taxon>Halobacteriales</taxon>
        <taxon>Natronomonadaceae</taxon>
        <taxon>Halocatena</taxon>
    </lineage>
</organism>
<comment type="caution">
    <text evidence="3">The sequence shown here is derived from an EMBL/GenBank/DDBJ whole genome shotgun (WGS) entry which is preliminary data.</text>
</comment>
<dbReference type="AlphaFoldDB" id="A0ABD5YQM2"/>
<dbReference type="Gene3D" id="3.30.360.10">
    <property type="entry name" value="Dihydrodipicolinate Reductase, domain 2"/>
    <property type="match status" value="1"/>
</dbReference>
<feature type="domain" description="GFO/IDH/MocA-like oxidoreductase" evidence="2">
    <location>
        <begin position="158"/>
        <end position="228"/>
    </location>
</feature>
<evidence type="ECO:0000313" key="3">
    <source>
        <dbReference type="EMBL" id="MFC7190217.1"/>
    </source>
</evidence>
<proteinExistence type="predicted"/>
<sequence length="332" mass="36604">MSNEPLRAGVIGVGSMGQNHARVYSELSETKLVGIADTNISRAEHIAEQYGTSAYDVESLLDSVDMVSVAVPTRYHCEVAHECIEAGVDLLVEKPLVENPADGRALIERADEHDIILQVGHIERFNPAVRALMGMVSDLDIIAINAERLGPPLSRAIEDTAVMDLMIHDVEILLAIVDSPISSVQAVGNHDARYAESLLQFESGIIGQLTASRVTQRKIRRLTISASDCWVELDYIDQSVEIHRQSTPEFVNRGDIHYRHANVVERLSIDQTEPLKNELSAFADAVREREEPVVTGEDGLRALELTQQIDRMVSDEPTGTTETRDAFSSVTD</sequence>
<dbReference type="InterPro" id="IPR055170">
    <property type="entry name" value="GFO_IDH_MocA-like_dom"/>
</dbReference>
<dbReference type="SUPFAM" id="SSF55347">
    <property type="entry name" value="Glyceraldehyde-3-phosphate dehydrogenase-like, C-terminal domain"/>
    <property type="match status" value="1"/>
</dbReference>